<reference evidence="2" key="1">
    <citation type="journal article" date="2023" name="G3 (Bethesda)">
        <title>Genome assembly and association tests identify interacting loci associated with vigor, precocity, and sex in interspecific pistachio rootstocks.</title>
        <authorList>
            <person name="Palmer W."/>
            <person name="Jacygrad E."/>
            <person name="Sagayaradj S."/>
            <person name="Cavanaugh K."/>
            <person name="Han R."/>
            <person name="Bertier L."/>
            <person name="Beede B."/>
            <person name="Kafkas S."/>
            <person name="Golino D."/>
            <person name="Preece J."/>
            <person name="Michelmore R."/>
        </authorList>
    </citation>
    <scope>NUCLEOTIDE SEQUENCE [LARGE SCALE GENOMIC DNA]</scope>
</reference>
<evidence type="ECO:0000313" key="2">
    <source>
        <dbReference type="Proteomes" id="UP001164250"/>
    </source>
</evidence>
<dbReference type="Proteomes" id="UP001164250">
    <property type="component" value="Chromosome 10"/>
</dbReference>
<proteinExistence type="predicted"/>
<dbReference type="EMBL" id="CM047906">
    <property type="protein sequence ID" value="KAJ0085310.1"/>
    <property type="molecule type" value="Genomic_DNA"/>
</dbReference>
<gene>
    <name evidence="1" type="ORF">Patl1_08748</name>
</gene>
<sequence>MALPTKNLVESTRVRVPPPKPSPSPSQSQSSSSSSPPIPATKCCVRTSDSCSAHFINQNESNFKRSASPLRLMNYQNGSWIDLSNEVIDSVKSSFLERKPMVIVTIEGSKYVFDFLRMVRIDFETGKQRSIAWIDVNGKCFFPTVFLSEQDEDCVERSESNTSKIEIEINIKDGLGKRQREAVDKDDEVSSEDVSKRPRLITQRADSSGWLNTKFLKETDRAYTLVRNYFLAGMKKTDAAVTVTAIHQCTRIGHLERARLDVFQKQIEMTKAARGASNTVYAWHGTSARGVESILAHGFGVPSKISTYGIGVYLSPVGLPGLSAQLAEADQNGEKHVILCRVILGNVEKVEAGAQQCYPSRVDLDSGSDDPKNPKWYVVWPSNMNRHVIPECVVSYRSTGHLQGQLKGPNCTKYPLEKLFSKMKSSLSPTKLQEVMNLYHTYKAGKLAKDSFFKQLRLVAGDQMLLSTIREIHASE</sequence>
<organism evidence="1 2">
    <name type="scientific">Pistacia atlantica</name>
    <dbReference type="NCBI Taxonomy" id="434234"/>
    <lineage>
        <taxon>Eukaryota</taxon>
        <taxon>Viridiplantae</taxon>
        <taxon>Streptophyta</taxon>
        <taxon>Embryophyta</taxon>
        <taxon>Tracheophyta</taxon>
        <taxon>Spermatophyta</taxon>
        <taxon>Magnoliopsida</taxon>
        <taxon>eudicotyledons</taxon>
        <taxon>Gunneridae</taxon>
        <taxon>Pentapetalae</taxon>
        <taxon>rosids</taxon>
        <taxon>malvids</taxon>
        <taxon>Sapindales</taxon>
        <taxon>Anacardiaceae</taxon>
        <taxon>Pistacia</taxon>
    </lineage>
</organism>
<name>A0ACC1ACS2_9ROSI</name>
<accession>A0ACC1ACS2</accession>
<keyword evidence="2" id="KW-1185">Reference proteome</keyword>
<evidence type="ECO:0000313" key="1">
    <source>
        <dbReference type="EMBL" id="KAJ0085310.1"/>
    </source>
</evidence>
<comment type="caution">
    <text evidence="1">The sequence shown here is derived from an EMBL/GenBank/DDBJ whole genome shotgun (WGS) entry which is preliminary data.</text>
</comment>
<protein>
    <submittedName>
        <fullName evidence="1">Uncharacterized protein</fullName>
    </submittedName>
</protein>